<dbReference type="RefSeq" id="WP_015758812.1">
    <property type="nucleotide sequence ID" value="NC_013216.1"/>
</dbReference>
<sequence>MSSFDLTFLSFVLIGFVLYAVKFMKQKDSHDKELLKKIDYLILLLEENKQEK</sequence>
<dbReference type="AlphaFoldDB" id="C8W6L3"/>
<dbReference type="KEGG" id="dae:Dtox_3396"/>
<evidence type="ECO:0000313" key="2">
    <source>
        <dbReference type="EMBL" id="ACV64122.1"/>
    </source>
</evidence>
<name>C8W6L3_DESAS</name>
<gene>
    <name evidence="2" type="ordered locus">Dtox_3396</name>
</gene>
<keyword evidence="1" id="KW-0472">Membrane</keyword>
<feature type="transmembrane region" description="Helical" evidence="1">
    <location>
        <begin position="6"/>
        <end position="24"/>
    </location>
</feature>
<keyword evidence="3" id="KW-1185">Reference proteome</keyword>
<evidence type="ECO:0000256" key="1">
    <source>
        <dbReference type="SAM" id="Phobius"/>
    </source>
</evidence>
<reference evidence="2 3" key="1">
    <citation type="journal article" date="2009" name="Stand. Genomic Sci.">
        <title>Complete genome sequence of Desulfotomaculum acetoxidans type strain (5575).</title>
        <authorList>
            <person name="Spring S."/>
            <person name="Lapidus A."/>
            <person name="Schroder M."/>
            <person name="Gleim D."/>
            <person name="Sims D."/>
            <person name="Meincke L."/>
            <person name="Glavina Del Rio T."/>
            <person name="Tice H."/>
            <person name="Copeland A."/>
            <person name="Cheng J.F."/>
            <person name="Lucas S."/>
            <person name="Chen F."/>
            <person name="Nolan M."/>
            <person name="Bruce D."/>
            <person name="Goodwin L."/>
            <person name="Pitluck S."/>
            <person name="Ivanova N."/>
            <person name="Mavromatis K."/>
            <person name="Mikhailova N."/>
            <person name="Pati A."/>
            <person name="Chen A."/>
            <person name="Palaniappan K."/>
            <person name="Land M."/>
            <person name="Hauser L."/>
            <person name="Chang Y.J."/>
            <person name="Jeffries C.D."/>
            <person name="Chain P."/>
            <person name="Saunders E."/>
            <person name="Brettin T."/>
            <person name="Detter J.C."/>
            <person name="Goker M."/>
            <person name="Bristow J."/>
            <person name="Eisen J.A."/>
            <person name="Markowitz V."/>
            <person name="Hugenholtz P."/>
            <person name="Kyrpides N.C."/>
            <person name="Klenk H.P."/>
            <person name="Han C."/>
        </authorList>
    </citation>
    <scope>NUCLEOTIDE SEQUENCE [LARGE SCALE GENOMIC DNA]</scope>
    <source>
        <strain evidence="3">ATCC 49208 / DSM 771 / VKM B-1644</strain>
    </source>
</reference>
<protein>
    <submittedName>
        <fullName evidence="2">Uncharacterized protein</fullName>
    </submittedName>
</protein>
<dbReference type="EMBL" id="CP001720">
    <property type="protein sequence ID" value="ACV64122.1"/>
    <property type="molecule type" value="Genomic_DNA"/>
</dbReference>
<keyword evidence="1" id="KW-0812">Transmembrane</keyword>
<evidence type="ECO:0000313" key="3">
    <source>
        <dbReference type="Proteomes" id="UP000002217"/>
    </source>
</evidence>
<organism evidence="2 3">
    <name type="scientific">Desulfofarcimen acetoxidans (strain ATCC 49208 / DSM 771 / KCTC 5769 / VKM B-1644 / 5575)</name>
    <name type="common">Desulfotomaculum acetoxidans</name>
    <dbReference type="NCBI Taxonomy" id="485916"/>
    <lineage>
        <taxon>Bacteria</taxon>
        <taxon>Bacillati</taxon>
        <taxon>Bacillota</taxon>
        <taxon>Clostridia</taxon>
        <taxon>Eubacteriales</taxon>
        <taxon>Peptococcaceae</taxon>
        <taxon>Desulfofarcimen</taxon>
    </lineage>
</organism>
<dbReference type="Proteomes" id="UP000002217">
    <property type="component" value="Chromosome"/>
</dbReference>
<dbReference type="HOGENOM" id="CLU_3079112_0_0_9"/>
<keyword evidence="1" id="KW-1133">Transmembrane helix</keyword>
<proteinExistence type="predicted"/>
<accession>C8W6L3</accession>